<evidence type="ECO:0000256" key="5">
    <source>
        <dbReference type="ARBA" id="ARBA00048594"/>
    </source>
</evidence>
<comment type="caution">
    <text evidence="7">The sequence shown here is derived from an EMBL/GenBank/DDBJ whole genome shotgun (WGS) entry which is preliminary data.</text>
</comment>
<accession>A0A0C1Q2G5</accession>
<feature type="domain" description="Guanylate kinase-like" evidence="6">
    <location>
        <begin position="5"/>
        <end position="189"/>
    </location>
</feature>
<protein>
    <submittedName>
        <fullName evidence="7">Guanylate kinase</fullName>
        <ecNumber evidence="7">2.7.4.8</ecNumber>
    </submittedName>
</protein>
<evidence type="ECO:0000313" key="7">
    <source>
        <dbReference type="EMBL" id="KID42013.1"/>
    </source>
</evidence>
<comment type="similarity">
    <text evidence="2">Belongs to the guanylate kinase family.</text>
</comment>
<dbReference type="SMART" id="SM00072">
    <property type="entry name" value="GuKc"/>
    <property type="match status" value="1"/>
</dbReference>
<evidence type="ECO:0000256" key="3">
    <source>
        <dbReference type="ARBA" id="ARBA00022679"/>
    </source>
</evidence>
<dbReference type="InterPro" id="IPR008145">
    <property type="entry name" value="GK/Ca_channel_bsu"/>
</dbReference>
<dbReference type="GeneID" id="74913351"/>
<dbReference type="Gene3D" id="3.30.63.10">
    <property type="entry name" value="Guanylate Kinase phosphate binding domain"/>
    <property type="match status" value="1"/>
</dbReference>
<dbReference type="PANTHER" id="PTHR23117:SF13">
    <property type="entry name" value="GUANYLATE KINASE"/>
    <property type="match status" value="1"/>
</dbReference>
<dbReference type="GO" id="GO:0005829">
    <property type="term" value="C:cytosol"/>
    <property type="evidence" value="ECO:0007669"/>
    <property type="project" value="TreeGrafter"/>
</dbReference>
<evidence type="ECO:0000259" key="6">
    <source>
        <dbReference type="PROSITE" id="PS50052"/>
    </source>
</evidence>
<dbReference type="EMBL" id="JOJZ01000013">
    <property type="protein sequence ID" value="KID42013.1"/>
    <property type="molecule type" value="Genomic_DNA"/>
</dbReference>
<evidence type="ECO:0000256" key="4">
    <source>
        <dbReference type="ARBA" id="ARBA00022777"/>
    </source>
</evidence>
<reference evidence="7 8" key="1">
    <citation type="submission" date="2014-06" db="EMBL/GenBank/DDBJ databases">
        <title>Functional and comparative genomic analyses of the Drosophila gut microbiota identify candidate symbiosis factors.</title>
        <authorList>
            <person name="Newell P.D."/>
            <person name="Chaston J.M."/>
            <person name="Douglas A.E."/>
        </authorList>
    </citation>
    <scope>NUCLEOTIDE SEQUENCE [LARGE SCALE GENOMIC DNA]</scope>
    <source>
        <strain evidence="7 8">DmCS_002</strain>
    </source>
</reference>
<dbReference type="SUPFAM" id="SSF52540">
    <property type="entry name" value="P-loop containing nucleoside triphosphate hydrolases"/>
    <property type="match status" value="1"/>
</dbReference>
<dbReference type="OrthoDB" id="1033810at2"/>
<dbReference type="PATRIC" id="fig|1614.7.peg.651"/>
<evidence type="ECO:0000313" key="8">
    <source>
        <dbReference type="Proteomes" id="UP000031397"/>
    </source>
</evidence>
<keyword evidence="4 7" id="KW-0418">Kinase</keyword>
<dbReference type="GO" id="GO:0004385">
    <property type="term" value="F:GMP kinase activity"/>
    <property type="evidence" value="ECO:0007669"/>
    <property type="project" value="UniProtKB-EC"/>
</dbReference>
<dbReference type="Pfam" id="PF00625">
    <property type="entry name" value="Guanylate_kin"/>
    <property type="match status" value="1"/>
</dbReference>
<dbReference type="InterPro" id="IPR008144">
    <property type="entry name" value="Guanylate_kin-like_dom"/>
</dbReference>
<evidence type="ECO:0000256" key="1">
    <source>
        <dbReference type="ARBA" id="ARBA00003531"/>
    </source>
</evidence>
<dbReference type="CDD" id="cd00071">
    <property type="entry name" value="GMPK"/>
    <property type="match status" value="1"/>
</dbReference>
<dbReference type="InterPro" id="IPR027417">
    <property type="entry name" value="P-loop_NTPase"/>
</dbReference>
<name>A0A0C1Q2G5_9LACO</name>
<evidence type="ECO:0000256" key="2">
    <source>
        <dbReference type="ARBA" id="ARBA00005790"/>
    </source>
</evidence>
<proteinExistence type="inferred from homology"/>
<dbReference type="RefSeq" id="WP_039144113.1">
    <property type="nucleotide sequence ID" value="NZ_JOJZ01000013.1"/>
</dbReference>
<dbReference type="PANTHER" id="PTHR23117">
    <property type="entry name" value="GUANYLATE KINASE-RELATED"/>
    <property type="match status" value="1"/>
</dbReference>
<dbReference type="PROSITE" id="PS50052">
    <property type="entry name" value="GUANYLATE_KINASE_2"/>
    <property type="match status" value="1"/>
</dbReference>
<gene>
    <name evidence="7" type="ORF">LfDm3_0681</name>
</gene>
<dbReference type="EC" id="2.7.4.8" evidence="7"/>
<dbReference type="AlphaFoldDB" id="A0A0C1Q2G5"/>
<keyword evidence="8" id="KW-1185">Reference proteome</keyword>
<comment type="catalytic activity">
    <reaction evidence="5">
        <text>GMP + ATP = GDP + ADP</text>
        <dbReference type="Rhea" id="RHEA:20780"/>
        <dbReference type="ChEBI" id="CHEBI:30616"/>
        <dbReference type="ChEBI" id="CHEBI:58115"/>
        <dbReference type="ChEBI" id="CHEBI:58189"/>
        <dbReference type="ChEBI" id="CHEBI:456216"/>
        <dbReference type="EC" id="2.7.4.8"/>
    </reaction>
</comment>
<comment type="function">
    <text evidence="1">Essential for recycling GMP and indirectly, cGMP.</text>
</comment>
<organism evidence="7 8">
    <name type="scientific">Fructilactobacillus fructivorans</name>
    <dbReference type="NCBI Taxonomy" id="1614"/>
    <lineage>
        <taxon>Bacteria</taxon>
        <taxon>Bacillati</taxon>
        <taxon>Bacillota</taxon>
        <taxon>Bacilli</taxon>
        <taxon>Lactobacillales</taxon>
        <taxon>Lactobacillaceae</taxon>
        <taxon>Fructilactobacillus</taxon>
    </lineage>
</organism>
<dbReference type="Gene3D" id="3.40.50.300">
    <property type="entry name" value="P-loop containing nucleotide triphosphate hydrolases"/>
    <property type="match status" value="2"/>
</dbReference>
<sequence length="189" mass="21648">MSNKRFVIVITGAAGTGKTTISDYLMKRYGIPKVITHTTRPPRDHEQNGVDYYFETQQSFKQLHLLESVKYSGNYYGSSYEGLERAFVKSPIVSIVLDTKGAITYKDKLGSEAVVIFLRVKNPAELKQRMIDRGDTMAQIQVRMESKEDERDLTLPSALKGRSIVIDNEEWSQTRERIDQIVLNLRKQL</sequence>
<dbReference type="Proteomes" id="UP000031397">
    <property type="component" value="Unassembled WGS sequence"/>
</dbReference>
<keyword evidence="3 7" id="KW-0808">Transferase</keyword>